<evidence type="ECO:0000259" key="2">
    <source>
        <dbReference type="PROSITE" id="PS50006"/>
    </source>
</evidence>
<sequence length="945" mass="102831">MGALSPNDPWIPEDDILLKNAVEAGASLESLAKGAVSFSSRFTIRELQDRWHSLLYDPHVSAEASDRMGEIERTASNISSKPNRSGNSKGSGCASGKKNVGSVCSHYYALRKRICNEPLNSADINILAAPGGYNCTDNEDGCQEQLTHQNEPESQNCMFGEPISNHFGLPESDLDIVRHAFPEMVGDDPTAVGIDGPAHAFHIRHLNSFEGGLPDGMIARNCLYGFTEHVSPVSVKEAAQTGIGHSFEHNNVHKDIHIQQNLPVFGSCAGTQEMGPQRELPVSDLFETDDLEAKPLPSFDSINTNPGNVCSGFGGSQGFNSPVSDCGAAFQQLGYSSPLANMPTWGPIDGISTSAMQIEEKLRDKGQVPGDALACAGNGGAEKIGSSRYETVHSDPNLKGRTSPDGLTNSTAMPEDDFMDLSSSLLNFGDDGELLFMDVDVDVRDMMDRSCLDGLNSILLSSPSESHQDDMPGIPTESKALEPHGTCLMVANDPCTGEFDGLSYRSHFGQDDGLRACDADGSMLVLTSAPNSNSPELCCGFFYCPLNTEDFHIPDNFDDSSSSTEMLTPFGSPIMQQSSGDSRDMMAASFPMDIRDAQKVSERRTNLVKGEQEDPGHRLLAPRMIRSHLLQEMGSNIPVDGYGVKSELPDSDFIGVVSNHISASSGELRRCRPVPVSPNFVPDGSLKESAVKVEMGKQHEFNSSLDSLLDEPAHGSDHVKSYPRNILGGCKQEADVSVAIHKNLPSHAEPGSTEIAIPEPGVNPPTSDHEEQLSESEGDVPYFSDVEAMILDMDLGPEDQDSYFSREVLRYQNEDTKRAIVRLEQVVQSYMQRAMASQGAFAIFYGRHLKHYIKKSEVLLGRATNDVDVDIDLGREGCANKISRQQAMIKMDEDGSFYLKNLGKRPILVNSKEVATGQRVSLNSCCLIEIQGMRFMFEKSQYSLR</sequence>
<keyword evidence="4" id="KW-1185">Reference proteome</keyword>
<evidence type="ECO:0000313" key="3">
    <source>
        <dbReference type="EMBL" id="KAJ4967343.1"/>
    </source>
</evidence>
<feature type="domain" description="FHA" evidence="2">
    <location>
        <begin position="858"/>
        <end position="914"/>
    </location>
</feature>
<feature type="compositionally biased region" description="Polar residues" evidence="1">
    <location>
        <begin position="75"/>
        <end position="90"/>
    </location>
</feature>
<dbReference type="InterPro" id="IPR008984">
    <property type="entry name" value="SMAD_FHA_dom_sf"/>
</dbReference>
<dbReference type="PROSITE" id="PS50006">
    <property type="entry name" value="FHA_DOMAIN"/>
    <property type="match status" value="1"/>
</dbReference>
<dbReference type="SUPFAM" id="SSF49879">
    <property type="entry name" value="SMAD/FHA domain"/>
    <property type="match status" value="1"/>
</dbReference>
<dbReference type="CDD" id="cd22687">
    <property type="entry name" value="FHA_MCRS1"/>
    <property type="match status" value="1"/>
</dbReference>
<dbReference type="InterPro" id="IPR000253">
    <property type="entry name" value="FHA_dom"/>
</dbReference>
<dbReference type="InterPro" id="IPR037912">
    <property type="entry name" value="MCRS1"/>
</dbReference>
<accession>A0A9Q0KB92</accession>
<evidence type="ECO:0000256" key="1">
    <source>
        <dbReference type="SAM" id="MobiDB-lite"/>
    </source>
</evidence>
<dbReference type="Pfam" id="PF00498">
    <property type="entry name" value="FHA"/>
    <property type="match status" value="1"/>
</dbReference>
<dbReference type="Gene3D" id="2.60.200.20">
    <property type="match status" value="1"/>
</dbReference>
<dbReference type="SMART" id="SM00240">
    <property type="entry name" value="FHA"/>
    <property type="match status" value="1"/>
</dbReference>
<proteinExistence type="predicted"/>
<dbReference type="GO" id="GO:0044545">
    <property type="term" value="C:NSL complex"/>
    <property type="evidence" value="ECO:0007669"/>
    <property type="project" value="TreeGrafter"/>
</dbReference>
<dbReference type="GO" id="GO:0045944">
    <property type="term" value="P:positive regulation of transcription by RNA polymerase II"/>
    <property type="evidence" value="ECO:0007669"/>
    <property type="project" value="TreeGrafter"/>
</dbReference>
<organism evidence="3 4">
    <name type="scientific">Protea cynaroides</name>
    <dbReference type="NCBI Taxonomy" id="273540"/>
    <lineage>
        <taxon>Eukaryota</taxon>
        <taxon>Viridiplantae</taxon>
        <taxon>Streptophyta</taxon>
        <taxon>Embryophyta</taxon>
        <taxon>Tracheophyta</taxon>
        <taxon>Spermatophyta</taxon>
        <taxon>Magnoliopsida</taxon>
        <taxon>Proteales</taxon>
        <taxon>Proteaceae</taxon>
        <taxon>Protea</taxon>
    </lineage>
</organism>
<dbReference type="OrthoDB" id="10262769at2759"/>
<dbReference type="AlphaFoldDB" id="A0A9Q0KB92"/>
<evidence type="ECO:0000313" key="4">
    <source>
        <dbReference type="Proteomes" id="UP001141806"/>
    </source>
</evidence>
<dbReference type="Proteomes" id="UP001141806">
    <property type="component" value="Unassembled WGS sequence"/>
</dbReference>
<dbReference type="EMBL" id="JAMYWD010000007">
    <property type="protein sequence ID" value="KAJ4967343.1"/>
    <property type="molecule type" value="Genomic_DNA"/>
</dbReference>
<dbReference type="GO" id="GO:0002151">
    <property type="term" value="F:G-quadruplex RNA binding"/>
    <property type="evidence" value="ECO:0007669"/>
    <property type="project" value="InterPro"/>
</dbReference>
<dbReference type="GO" id="GO:0071339">
    <property type="term" value="C:MLL1 complex"/>
    <property type="evidence" value="ECO:0007669"/>
    <property type="project" value="InterPro"/>
</dbReference>
<dbReference type="PANTHER" id="PTHR13233:SF0">
    <property type="entry name" value="MICROSPHERULE PROTEIN 1"/>
    <property type="match status" value="1"/>
</dbReference>
<reference evidence="3" key="1">
    <citation type="journal article" date="2023" name="Plant J.">
        <title>The genome of the king protea, Protea cynaroides.</title>
        <authorList>
            <person name="Chang J."/>
            <person name="Duong T.A."/>
            <person name="Schoeman C."/>
            <person name="Ma X."/>
            <person name="Roodt D."/>
            <person name="Barker N."/>
            <person name="Li Z."/>
            <person name="Van de Peer Y."/>
            <person name="Mizrachi E."/>
        </authorList>
    </citation>
    <scope>NUCLEOTIDE SEQUENCE</scope>
    <source>
        <tissue evidence="3">Young leaves</tissue>
    </source>
</reference>
<dbReference type="GO" id="GO:0031011">
    <property type="term" value="C:Ino80 complex"/>
    <property type="evidence" value="ECO:0007669"/>
    <property type="project" value="InterPro"/>
</dbReference>
<feature type="region of interest" description="Disordered" evidence="1">
    <location>
        <begin position="75"/>
        <end position="97"/>
    </location>
</feature>
<comment type="caution">
    <text evidence="3">The sequence shown here is derived from an EMBL/GenBank/DDBJ whole genome shotgun (WGS) entry which is preliminary data.</text>
</comment>
<protein>
    <recommendedName>
        <fullName evidence="2">FHA domain-containing protein</fullName>
    </recommendedName>
</protein>
<dbReference type="PANTHER" id="PTHR13233">
    <property type="entry name" value="MICROSPHERULE PROTEIN 1"/>
    <property type="match status" value="1"/>
</dbReference>
<feature type="region of interest" description="Disordered" evidence="1">
    <location>
        <begin position="745"/>
        <end position="777"/>
    </location>
</feature>
<dbReference type="InterPro" id="IPR025999">
    <property type="entry name" value="MCRS_N"/>
</dbReference>
<dbReference type="Pfam" id="PF13325">
    <property type="entry name" value="MCRS_N"/>
    <property type="match status" value="1"/>
</dbReference>
<name>A0A9Q0KB92_9MAGN</name>
<gene>
    <name evidence="3" type="ORF">NE237_019192</name>
</gene>